<feature type="domain" description="HMA" evidence="25">
    <location>
        <begin position="842"/>
        <end position="907"/>
    </location>
</feature>
<feature type="transmembrane region" description="Helical" evidence="23">
    <location>
        <begin position="375"/>
        <end position="397"/>
    </location>
</feature>
<feature type="domain" description="HMA" evidence="25">
    <location>
        <begin position="6"/>
        <end position="72"/>
    </location>
</feature>
<dbReference type="Pfam" id="PF00403">
    <property type="entry name" value="HMA"/>
    <property type="match status" value="2"/>
</dbReference>
<dbReference type="SUPFAM" id="SSF81660">
    <property type="entry name" value="Metal cation-transporting ATPase, ATP-binding domain N"/>
    <property type="match status" value="1"/>
</dbReference>
<keyword evidence="14" id="KW-0460">Magnesium</keyword>
<evidence type="ECO:0000256" key="11">
    <source>
        <dbReference type="ARBA" id="ARBA00022741"/>
    </source>
</evidence>
<dbReference type="SFLD" id="SFLDG00002">
    <property type="entry name" value="C1.7:_P-type_atpase_like"/>
    <property type="match status" value="1"/>
</dbReference>
<feature type="region of interest" description="Disordered" evidence="24">
    <location>
        <begin position="73"/>
        <end position="94"/>
    </location>
</feature>
<dbReference type="InterPro" id="IPR018303">
    <property type="entry name" value="ATPase_P-typ_P_site"/>
</dbReference>
<dbReference type="GO" id="GO:0055070">
    <property type="term" value="P:copper ion homeostasis"/>
    <property type="evidence" value="ECO:0007669"/>
    <property type="project" value="TreeGrafter"/>
</dbReference>
<keyword evidence="7" id="KW-0597">Phosphoprotein</keyword>
<comment type="similarity">
    <text evidence="2 23">Belongs to the cation transport ATPase (P-type) (TC 3.A.3) family. Type IB subfamily.</text>
</comment>
<dbReference type="NCBIfam" id="TIGR00003">
    <property type="entry name" value="copper ion binding protein"/>
    <property type="match status" value="2"/>
</dbReference>
<dbReference type="Pfam" id="PF00702">
    <property type="entry name" value="Hydrolase"/>
    <property type="match status" value="1"/>
</dbReference>
<reference evidence="26" key="2">
    <citation type="submission" date="2021-04" db="EMBL/GenBank/DDBJ databases">
        <authorList>
            <person name="Gilroy R."/>
        </authorList>
    </citation>
    <scope>NUCLEOTIDE SEQUENCE</scope>
    <source>
        <strain evidence="26">USAMLcec2-132</strain>
    </source>
</reference>
<evidence type="ECO:0000256" key="12">
    <source>
        <dbReference type="ARBA" id="ARBA00022796"/>
    </source>
</evidence>
<feature type="region of interest" description="Disordered" evidence="24">
    <location>
        <begin position="813"/>
        <end position="833"/>
    </location>
</feature>
<dbReference type="GO" id="GO:0140581">
    <property type="term" value="F:P-type monovalent copper transporter activity"/>
    <property type="evidence" value="ECO:0007669"/>
    <property type="project" value="UniProtKB-EC"/>
</dbReference>
<feature type="transmembrane region" description="Helical" evidence="23">
    <location>
        <begin position="184"/>
        <end position="202"/>
    </location>
</feature>
<sequence length="912" mass="96838">MRIIMKKEKYNVTGMTCAACQANVTRCVSRLPGVSEVNVSLLANSMTVSYDETAVTENDIVQAVTKIGYGASPARPSAEGGAQAGKEQGGFGREWQDRKDRTLQNQRAMKTRLVSSILILIPLMYIAMGHMIGLPVPGIFVGTENVLVSAFTQLLLTIPVLIINRHFFTTGFKALVMRAPNMDSLVAVGSSAAFLYGIFAIYRLAAGFGHNDMELVHHYAHQLYFESAAMILTLVTVGKYLEARSKSKTSDALGKLVDLAPKTAVVVRNGDEVTIPAEQVVAGDILVIRPGMSIPVDGVITEGNGYLDQSAITGESIPVEKGRGDTVISATINKNGSFRFRASRVGDDTTLAQIIRLVDEAGNSKAPIARLADRVSGVFVPAVIAIAILTAVVWLAAGAGFEFALSCAISVLVISCPCALGLATPVAIMVGTGKAAEYGILIKSAESLENLHSIDTIVLDKTGTITSGHPSVTDILLLDDRFEEDALREGISPEKWFLTQAAAAEAGSEHPLAQAVVERAKQDGLQLPAARDFSAVSGRGIRALVNGRIWHAGNPAYMEEVLALSSMPDYSRIKAETERLAGQGKTPLLFSCTEDTDGRISDKAAGTASALPASASRITGIIAVADTVRPSSMAAIQAFREMGVHVVMLTGDNRLTAAAIQEQLGIEEAISDVLPTQKEEKIRALQEQGHKVAMVGDGINDAPALTRADIGIAIGAGTDIAIDSADVVLMKDSLYDVVTAIRLSRSVIRNIRMNLFWAFFYNILGIPVAAGAFFPAFGLRLSPMIGSAAMSLSSVCVVTNALRLRFFRSDSPQLETPEPPASHINQSNDCPVQPNLKGEKKMTKVISVDGMMCAHCQAHVQKALAAVDGVSAVDVSLENKEATVTLAKDVTDQVLMDAVTEAGYTPTGCRTA</sequence>
<dbReference type="EMBL" id="DWWS01000002">
    <property type="protein sequence ID" value="HJC22114.1"/>
    <property type="molecule type" value="Genomic_DNA"/>
</dbReference>
<evidence type="ECO:0000256" key="22">
    <source>
        <dbReference type="ARBA" id="ARBA00049289"/>
    </source>
</evidence>
<evidence type="ECO:0000256" key="24">
    <source>
        <dbReference type="SAM" id="MobiDB-lite"/>
    </source>
</evidence>
<evidence type="ECO:0000256" key="17">
    <source>
        <dbReference type="ARBA" id="ARBA00023008"/>
    </source>
</evidence>
<evidence type="ECO:0000256" key="9">
    <source>
        <dbReference type="ARBA" id="ARBA00022723"/>
    </source>
</evidence>
<dbReference type="InterPro" id="IPR023214">
    <property type="entry name" value="HAD_sf"/>
</dbReference>
<dbReference type="CDD" id="cd02094">
    <property type="entry name" value="P-type_ATPase_Cu-like"/>
    <property type="match status" value="1"/>
</dbReference>
<evidence type="ECO:0000256" key="20">
    <source>
        <dbReference type="ARBA" id="ARBA00029719"/>
    </source>
</evidence>
<evidence type="ECO:0000256" key="15">
    <source>
        <dbReference type="ARBA" id="ARBA00022967"/>
    </source>
</evidence>
<keyword evidence="19 23" id="KW-0472">Membrane</keyword>
<evidence type="ECO:0000256" key="19">
    <source>
        <dbReference type="ARBA" id="ARBA00023136"/>
    </source>
</evidence>
<evidence type="ECO:0000256" key="21">
    <source>
        <dbReference type="ARBA" id="ARBA00033239"/>
    </source>
</evidence>
<feature type="transmembrane region" description="Helical" evidence="23">
    <location>
        <begin position="146"/>
        <end position="163"/>
    </location>
</feature>
<dbReference type="InterPro" id="IPR001757">
    <property type="entry name" value="P_typ_ATPase"/>
</dbReference>
<dbReference type="InterPro" id="IPR006121">
    <property type="entry name" value="HMA_dom"/>
</dbReference>
<keyword evidence="17" id="KW-0186">Copper</keyword>
<evidence type="ECO:0000256" key="2">
    <source>
        <dbReference type="ARBA" id="ARBA00006024"/>
    </source>
</evidence>
<dbReference type="Gene3D" id="3.30.70.100">
    <property type="match status" value="2"/>
</dbReference>
<evidence type="ECO:0000313" key="27">
    <source>
        <dbReference type="Proteomes" id="UP000823891"/>
    </source>
</evidence>
<keyword evidence="16 23" id="KW-1133">Transmembrane helix</keyword>
<feature type="transmembrane region" description="Helical" evidence="23">
    <location>
        <begin position="113"/>
        <end position="134"/>
    </location>
</feature>
<dbReference type="SFLD" id="SFLDF00027">
    <property type="entry name" value="p-type_atpase"/>
    <property type="match status" value="1"/>
</dbReference>
<keyword evidence="9 23" id="KW-0479">Metal-binding</keyword>
<dbReference type="InterPro" id="IPR059000">
    <property type="entry name" value="ATPase_P-type_domA"/>
</dbReference>
<dbReference type="PROSITE" id="PS50846">
    <property type="entry name" value="HMA_2"/>
    <property type="match status" value="2"/>
</dbReference>
<evidence type="ECO:0000256" key="18">
    <source>
        <dbReference type="ARBA" id="ARBA00023065"/>
    </source>
</evidence>
<dbReference type="NCBIfam" id="TIGR01525">
    <property type="entry name" value="ATPase-IB_hvy"/>
    <property type="match status" value="1"/>
</dbReference>
<evidence type="ECO:0000256" key="5">
    <source>
        <dbReference type="ARBA" id="ARBA00022448"/>
    </source>
</evidence>
<dbReference type="InterPro" id="IPR027256">
    <property type="entry name" value="P-typ_ATPase_IB"/>
</dbReference>
<keyword evidence="13 23" id="KW-0067">ATP-binding</keyword>
<dbReference type="AlphaFoldDB" id="A0A9D2NE84"/>
<dbReference type="InterPro" id="IPR023298">
    <property type="entry name" value="ATPase_P-typ_TM_dom_sf"/>
</dbReference>
<organism evidence="26 27">
    <name type="scientific">Candidatus Eisenbergiella merdavium</name>
    <dbReference type="NCBI Taxonomy" id="2838551"/>
    <lineage>
        <taxon>Bacteria</taxon>
        <taxon>Bacillati</taxon>
        <taxon>Bacillota</taxon>
        <taxon>Clostridia</taxon>
        <taxon>Lachnospirales</taxon>
        <taxon>Lachnospiraceae</taxon>
        <taxon>Eisenbergiella</taxon>
    </lineage>
</organism>
<evidence type="ECO:0000256" key="3">
    <source>
        <dbReference type="ARBA" id="ARBA00012517"/>
    </source>
</evidence>
<evidence type="ECO:0000256" key="6">
    <source>
        <dbReference type="ARBA" id="ARBA00022475"/>
    </source>
</evidence>
<dbReference type="SUPFAM" id="SSF55008">
    <property type="entry name" value="HMA, heavy metal-associated domain"/>
    <property type="match status" value="2"/>
</dbReference>
<dbReference type="CDD" id="cd00371">
    <property type="entry name" value="HMA"/>
    <property type="match status" value="2"/>
</dbReference>
<dbReference type="NCBIfam" id="TIGR01494">
    <property type="entry name" value="ATPase_P-type"/>
    <property type="match status" value="2"/>
</dbReference>
<dbReference type="GO" id="GO:0043682">
    <property type="term" value="F:P-type divalent copper transporter activity"/>
    <property type="evidence" value="ECO:0007669"/>
    <property type="project" value="TreeGrafter"/>
</dbReference>
<dbReference type="Gene3D" id="2.70.150.10">
    <property type="entry name" value="Calcium-transporting ATPase, cytoplasmic transduction domain A"/>
    <property type="match status" value="1"/>
</dbReference>
<gene>
    <name evidence="26" type="ORF">H9761_00225</name>
</gene>
<dbReference type="Gene3D" id="3.40.1110.10">
    <property type="entry name" value="Calcium-transporting ATPase, cytoplasmic domain N"/>
    <property type="match status" value="1"/>
</dbReference>
<keyword evidence="8 23" id="KW-0812">Transmembrane</keyword>
<keyword evidence="11 23" id="KW-0547">Nucleotide-binding</keyword>
<comment type="subcellular location">
    <subcellularLocation>
        <location evidence="1">Cell membrane</location>
        <topology evidence="1">Multi-pass membrane protein</topology>
    </subcellularLocation>
</comment>
<evidence type="ECO:0000256" key="4">
    <source>
        <dbReference type="ARBA" id="ARBA00015102"/>
    </source>
</evidence>
<dbReference type="InterPro" id="IPR023299">
    <property type="entry name" value="ATPase_P-typ_cyto_dom_N"/>
</dbReference>
<dbReference type="SUPFAM" id="SSF81665">
    <property type="entry name" value="Calcium ATPase, transmembrane domain M"/>
    <property type="match status" value="1"/>
</dbReference>
<dbReference type="FunFam" id="2.70.150.10:FF:000020">
    <property type="entry name" value="Copper-exporting P-type ATPase A"/>
    <property type="match status" value="1"/>
</dbReference>
<keyword evidence="5" id="KW-0813">Transport</keyword>
<feature type="transmembrane region" description="Helical" evidence="23">
    <location>
        <begin position="755"/>
        <end position="778"/>
    </location>
</feature>
<evidence type="ECO:0000313" key="26">
    <source>
        <dbReference type="EMBL" id="HJC22114.1"/>
    </source>
</evidence>
<dbReference type="SFLD" id="SFLDS00003">
    <property type="entry name" value="Haloacid_Dehalogenase"/>
    <property type="match status" value="1"/>
</dbReference>
<name>A0A9D2NE84_9FIRM</name>
<evidence type="ECO:0000256" key="23">
    <source>
        <dbReference type="RuleBase" id="RU362081"/>
    </source>
</evidence>
<evidence type="ECO:0000259" key="25">
    <source>
        <dbReference type="PROSITE" id="PS50846"/>
    </source>
</evidence>
<comment type="caution">
    <text evidence="26">The sequence shown here is derived from an EMBL/GenBank/DDBJ whole genome shotgun (WGS) entry which is preliminary data.</text>
</comment>
<proteinExistence type="inferred from homology"/>
<dbReference type="PROSITE" id="PS01047">
    <property type="entry name" value="HMA_1"/>
    <property type="match status" value="2"/>
</dbReference>
<comment type="catalytic activity">
    <reaction evidence="22">
        <text>Cu(+)(in) + ATP + H2O = Cu(+)(out) + ADP + phosphate + H(+)</text>
        <dbReference type="Rhea" id="RHEA:25792"/>
        <dbReference type="ChEBI" id="CHEBI:15377"/>
        <dbReference type="ChEBI" id="CHEBI:15378"/>
        <dbReference type="ChEBI" id="CHEBI:30616"/>
        <dbReference type="ChEBI" id="CHEBI:43474"/>
        <dbReference type="ChEBI" id="CHEBI:49552"/>
        <dbReference type="ChEBI" id="CHEBI:456216"/>
        <dbReference type="EC" id="7.2.2.8"/>
    </reaction>
</comment>
<evidence type="ECO:0000256" key="10">
    <source>
        <dbReference type="ARBA" id="ARBA00022737"/>
    </source>
</evidence>
<feature type="transmembrane region" description="Helical" evidence="23">
    <location>
        <begin position="403"/>
        <end position="428"/>
    </location>
</feature>
<dbReference type="GO" id="GO:0005507">
    <property type="term" value="F:copper ion binding"/>
    <property type="evidence" value="ECO:0007669"/>
    <property type="project" value="InterPro"/>
</dbReference>
<evidence type="ECO:0000256" key="13">
    <source>
        <dbReference type="ARBA" id="ARBA00022840"/>
    </source>
</evidence>
<dbReference type="GO" id="GO:0016887">
    <property type="term" value="F:ATP hydrolysis activity"/>
    <property type="evidence" value="ECO:0007669"/>
    <property type="project" value="InterPro"/>
</dbReference>
<dbReference type="InterPro" id="IPR006122">
    <property type="entry name" value="HMA_Cu_ion-bd"/>
</dbReference>
<dbReference type="InterPro" id="IPR008250">
    <property type="entry name" value="ATPase_P-typ_transduc_dom_A_sf"/>
</dbReference>
<dbReference type="InterPro" id="IPR044492">
    <property type="entry name" value="P_typ_ATPase_HD_dom"/>
</dbReference>
<reference evidence="26" key="1">
    <citation type="journal article" date="2021" name="PeerJ">
        <title>Extensive microbial diversity within the chicken gut microbiome revealed by metagenomics and culture.</title>
        <authorList>
            <person name="Gilroy R."/>
            <person name="Ravi A."/>
            <person name="Getino M."/>
            <person name="Pursley I."/>
            <person name="Horton D.L."/>
            <person name="Alikhan N.F."/>
            <person name="Baker D."/>
            <person name="Gharbi K."/>
            <person name="Hall N."/>
            <person name="Watson M."/>
            <person name="Adriaenssens E.M."/>
            <person name="Foster-Nyarko E."/>
            <person name="Jarju S."/>
            <person name="Secka A."/>
            <person name="Antonio M."/>
            <person name="Oren A."/>
            <person name="Chaudhuri R.R."/>
            <person name="La Ragione R."/>
            <person name="Hildebrand F."/>
            <person name="Pallen M.J."/>
        </authorList>
    </citation>
    <scope>NUCLEOTIDE SEQUENCE</scope>
    <source>
        <strain evidence="26">USAMLcec2-132</strain>
    </source>
</reference>
<dbReference type="PRINTS" id="PR00120">
    <property type="entry name" value="HATPASE"/>
</dbReference>
<dbReference type="EC" id="7.2.2.8" evidence="3"/>
<dbReference type="PRINTS" id="PR00119">
    <property type="entry name" value="CATATPASE"/>
</dbReference>
<keyword evidence="10" id="KW-0677">Repeat</keyword>
<dbReference type="InterPro" id="IPR036163">
    <property type="entry name" value="HMA_dom_sf"/>
</dbReference>
<keyword evidence="15" id="KW-1278">Translocase</keyword>
<dbReference type="PANTHER" id="PTHR43520:SF8">
    <property type="entry name" value="P-TYPE CU(+) TRANSPORTER"/>
    <property type="match status" value="1"/>
</dbReference>
<evidence type="ECO:0000256" key="1">
    <source>
        <dbReference type="ARBA" id="ARBA00004651"/>
    </source>
</evidence>
<dbReference type="GO" id="GO:0005886">
    <property type="term" value="C:plasma membrane"/>
    <property type="evidence" value="ECO:0007669"/>
    <property type="project" value="UniProtKB-SubCell"/>
</dbReference>
<evidence type="ECO:0000256" key="8">
    <source>
        <dbReference type="ARBA" id="ARBA00022692"/>
    </source>
</evidence>
<evidence type="ECO:0000256" key="7">
    <source>
        <dbReference type="ARBA" id="ARBA00022553"/>
    </source>
</evidence>
<dbReference type="Gene3D" id="3.40.50.1000">
    <property type="entry name" value="HAD superfamily/HAD-like"/>
    <property type="match status" value="1"/>
</dbReference>
<keyword evidence="12" id="KW-0187">Copper transport</keyword>
<keyword evidence="6 23" id="KW-1003">Cell membrane</keyword>
<accession>A0A9D2NE84</accession>
<dbReference type="InterPro" id="IPR017969">
    <property type="entry name" value="Heavy-metal-associated_CS"/>
</dbReference>
<dbReference type="PROSITE" id="PS00154">
    <property type="entry name" value="ATPASE_E1_E2"/>
    <property type="match status" value="1"/>
</dbReference>
<feature type="transmembrane region" description="Helical" evidence="23">
    <location>
        <begin position="222"/>
        <end position="241"/>
    </location>
</feature>
<dbReference type="SUPFAM" id="SSF81653">
    <property type="entry name" value="Calcium ATPase, transduction domain A"/>
    <property type="match status" value="1"/>
</dbReference>
<protein>
    <recommendedName>
        <fullName evidence="4">Copper-exporting P-type ATPase</fullName>
        <ecNumber evidence="3">7.2.2.8</ecNumber>
    </recommendedName>
    <alternativeName>
        <fullName evidence="20">Copper-exporting P-type ATPase A</fullName>
    </alternativeName>
    <alternativeName>
        <fullName evidence="21">Cu(+)-exporting ATPase</fullName>
    </alternativeName>
</protein>
<dbReference type="Proteomes" id="UP000823891">
    <property type="component" value="Unassembled WGS sequence"/>
</dbReference>
<evidence type="ECO:0000256" key="16">
    <source>
        <dbReference type="ARBA" id="ARBA00022989"/>
    </source>
</evidence>
<dbReference type="FunFam" id="3.30.70.100:FF:000005">
    <property type="entry name" value="Copper-exporting P-type ATPase A"/>
    <property type="match status" value="1"/>
</dbReference>
<keyword evidence="18" id="KW-0406">Ion transport</keyword>
<dbReference type="InterPro" id="IPR036412">
    <property type="entry name" value="HAD-like_sf"/>
</dbReference>
<dbReference type="Pfam" id="PF00122">
    <property type="entry name" value="E1-E2_ATPase"/>
    <property type="match status" value="1"/>
</dbReference>
<dbReference type="FunFam" id="3.40.50.1000:FF:000144">
    <property type="entry name" value="copper-transporting ATPase 1 isoform X2"/>
    <property type="match status" value="1"/>
</dbReference>
<dbReference type="SUPFAM" id="SSF56784">
    <property type="entry name" value="HAD-like"/>
    <property type="match status" value="1"/>
</dbReference>
<dbReference type="GO" id="GO:0005524">
    <property type="term" value="F:ATP binding"/>
    <property type="evidence" value="ECO:0007669"/>
    <property type="project" value="UniProtKB-UniRule"/>
</dbReference>
<evidence type="ECO:0000256" key="14">
    <source>
        <dbReference type="ARBA" id="ARBA00022842"/>
    </source>
</evidence>
<dbReference type="PANTHER" id="PTHR43520">
    <property type="entry name" value="ATP7, ISOFORM B"/>
    <property type="match status" value="1"/>
</dbReference>